<dbReference type="GO" id="GO:0016020">
    <property type="term" value="C:membrane"/>
    <property type="evidence" value="ECO:0007669"/>
    <property type="project" value="UniProtKB-SubCell"/>
</dbReference>
<proteinExistence type="inferred from homology"/>
<comment type="similarity">
    <text evidence="3">Belongs to the bile acid:sodium symporter (BASS) (TC 2.A.28) family.</text>
</comment>
<comment type="subcellular location">
    <subcellularLocation>
        <location evidence="2">Membrane</location>
        <topology evidence="2">Multi-pass membrane protein</topology>
    </subcellularLocation>
    <subcellularLocation>
        <location evidence="1">Plastid</location>
        <location evidence="1">Chloroplast envelope</location>
    </subcellularLocation>
</comment>
<keyword evidence="4 7" id="KW-0812">Transmembrane</keyword>
<dbReference type="AlphaFoldDB" id="A0A2Z7D694"/>
<feature type="transmembrane region" description="Helical" evidence="7">
    <location>
        <begin position="104"/>
        <end position="122"/>
    </location>
</feature>
<feature type="transmembrane region" description="Helical" evidence="7">
    <location>
        <begin position="285"/>
        <end position="307"/>
    </location>
</feature>
<evidence type="ECO:0008006" key="10">
    <source>
        <dbReference type="Google" id="ProtNLM"/>
    </source>
</evidence>
<dbReference type="InterPro" id="IPR004710">
    <property type="entry name" value="Bilac:Na_transpt"/>
</dbReference>
<evidence type="ECO:0000313" key="9">
    <source>
        <dbReference type="Proteomes" id="UP000250235"/>
    </source>
</evidence>
<protein>
    <recommendedName>
        <fullName evidence="10">Sodium/metabolite cotransporter BASS3, chloroplastic</fullName>
    </recommendedName>
</protein>
<dbReference type="Gene3D" id="1.20.1530.20">
    <property type="match status" value="1"/>
</dbReference>
<evidence type="ECO:0000256" key="1">
    <source>
        <dbReference type="ARBA" id="ARBA00004119"/>
    </source>
</evidence>
<keyword evidence="5 7" id="KW-1133">Transmembrane helix</keyword>
<dbReference type="EMBL" id="KQ990658">
    <property type="protein sequence ID" value="KZV52788.1"/>
    <property type="molecule type" value="Genomic_DNA"/>
</dbReference>
<organism evidence="8 9">
    <name type="scientific">Dorcoceras hygrometricum</name>
    <dbReference type="NCBI Taxonomy" id="472368"/>
    <lineage>
        <taxon>Eukaryota</taxon>
        <taxon>Viridiplantae</taxon>
        <taxon>Streptophyta</taxon>
        <taxon>Embryophyta</taxon>
        <taxon>Tracheophyta</taxon>
        <taxon>Spermatophyta</taxon>
        <taxon>Magnoliopsida</taxon>
        <taxon>eudicotyledons</taxon>
        <taxon>Gunneridae</taxon>
        <taxon>Pentapetalae</taxon>
        <taxon>asterids</taxon>
        <taxon>lamiids</taxon>
        <taxon>Lamiales</taxon>
        <taxon>Gesneriaceae</taxon>
        <taxon>Didymocarpoideae</taxon>
        <taxon>Trichosporeae</taxon>
        <taxon>Loxocarpinae</taxon>
        <taxon>Dorcoceras</taxon>
    </lineage>
</organism>
<evidence type="ECO:0000256" key="7">
    <source>
        <dbReference type="SAM" id="Phobius"/>
    </source>
</evidence>
<keyword evidence="9" id="KW-1185">Reference proteome</keyword>
<feature type="transmembrane region" description="Helical" evidence="7">
    <location>
        <begin position="391"/>
        <end position="412"/>
    </location>
</feature>
<feature type="transmembrane region" description="Helical" evidence="7">
    <location>
        <begin position="173"/>
        <end position="200"/>
    </location>
</feature>
<name>A0A2Z7D694_9LAMI</name>
<evidence type="ECO:0000256" key="3">
    <source>
        <dbReference type="ARBA" id="ARBA00006528"/>
    </source>
</evidence>
<dbReference type="InterPro" id="IPR038770">
    <property type="entry name" value="Na+/solute_symporter_sf"/>
</dbReference>
<evidence type="ECO:0000313" key="8">
    <source>
        <dbReference type="EMBL" id="KZV52788.1"/>
    </source>
</evidence>
<accession>A0A2Z7D694</accession>
<sequence length="436" mass="46321">MSAVSFLSVQTATKTSFFHPTSSPKNSVTCCFKDHSFTSTRKGFPRNAKNFNGGALFAVACSTSSPFIGKVRWSKREGNFSVLSFVVDPKGLVETEAKSDASQFLSALLPFVVALTAVAALYQPSTFTWVSKDLYAPALGGIMLSIGIKLSINDFTLAFKRPLPLSIGFIAQYLLKPALGLFIAQAFGMSPMFFSGFVLMSCVAGAQLSSYASFLSKGDVALSILLTSTSTIASVIVTPVLTGLLIGSVVPVDVIAMSKSILQVVLAPVTLGLLINSYARSVVSILQPVMTFVAMICTSLCIGSPLAINRNQILSAEGLSLIVPVLSFHAVAFTLGYWICKFQPFRQVIFQICFICGLREEACRTISLCTGMQSSTLAGLLATQFLGSTQAVPPACSVVAMAIMGLCLASFWGNGYRIRDVPSLVIPKTGSAFNAQ</sequence>
<evidence type="ECO:0000256" key="4">
    <source>
        <dbReference type="ARBA" id="ARBA00022692"/>
    </source>
</evidence>
<dbReference type="PANTHER" id="PTHR10361">
    <property type="entry name" value="SODIUM-BILE ACID COTRANSPORTER"/>
    <property type="match status" value="1"/>
</dbReference>
<evidence type="ECO:0000256" key="2">
    <source>
        <dbReference type="ARBA" id="ARBA00004141"/>
    </source>
</evidence>
<dbReference type="InterPro" id="IPR002657">
    <property type="entry name" value="BilAc:Na_symport/Acr3"/>
</dbReference>
<keyword evidence="6 7" id="KW-0472">Membrane</keyword>
<dbReference type="Proteomes" id="UP000250235">
    <property type="component" value="Unassembled WGS sequence"/>
</dbReference>
<feature type="transmembrane region" description="Helical" evidence="7">
    <location>
        <begin position="134"/>
        <end position="152"/>
    </location>
</feature>
<feature type="transmembrane region" description="Helical" evidence="7">
    <location>
        <begin position="261"/>
        <end position="279"/>
    </location>
</feature>
<evidence type="ECO:0000256" key="6">
    <source>
        <dbReference type="ARBA" id="ARBA00023136"/>
    </source>
</evidence>
<dbReference type="Pfam" id="PF01758">
    <property type="entry name" value="SBF"/>
    <property type="match status" value="1"/>
</dbReference>
<evidence type="ECO:0000256" key="5">
    <source>
        <dbReference type="ARBA" id="ARBA00022989"/>
    </source>
</evidence>
<gene>
    <name evidence="8" type="ORF">F511_33240</name>
</gene>
<feature type="transmembrane region" description="Helical" evidence="7">
    <location>
        <begin position="319"/>
        <end position="339"/>
    </location>
</feature>
<reference evidence="8 9" key="1">
    <citation type="journal article" date="2015" name="Proc. Natl. Acad. Sci. U.S.A.">
        <title>The resurrection genome of Boea hygrometrica: A blueprint for survival of dehydration.</title>
        <authorList>
            <person name="Xiao L."/>
            <person name="Yang G."/>
            <person name="Zhang L."/>
            <person name="Yang X."/>
            <person name="Zhao S."/>
            <person name="Ji Z."/>
            <person name="Zhou Q."/>
            <person name="Hu M."/>
            <person name="Wang Y."/>
            <person name="Chen M."/>
            <person name="Xu Y."/>
            <person name="Jin H."/>
            <person name="Xiao X."/>
            <person name="Hu G."/>
            <person name="Bao F."/>
            <person name="Hu Y."/>
            <person name="Wan P."/>
            <person name="Li L."/>
            <person name="Deng X."/>
            <person name="Kuang T."/>
            <person name="Xiang C."/>
            <person name="Zhu J.K."/>
            <person name="Oliver M.J."/>
            <person name="He Y."/>
        </authorList>
    </citation>
    <scope>NUCLEOTIDE SEQUENCE [LARGE SCALE GENOMIC DNA]</scope>
    <source>
        <strain evidence="9">cv. XS01</strain>
    </source>
</reference>
<feature type="transmembrane region" description="Helical" evidence="7">
    <location>
        <begin position="220"/>
        <end position="249"/>
    </location>
</feature>
<dbReference type="GO" id="GO:0009941">
    <property type="term" value="C:chloroplast envelope"/>
    <property type="evidence" value="ECO:0007669"/>
    <property type="project" value="UniProtKB-SubCell"/>
</dbReference>
<dbReference type="OrthoDB" id="203097at2759"/>
<dbReference type="PANTHER" id="PTHR10361:SF33">
    <property type="entry name" value="SODIUM_METABOLITE COTRANSPORTER BASS3, CHLOROPLASTIC-RELATED"/>
    <property type="match status" value="1"/>
</dbReference>